<proteinExistence type="predicted"/>
<keyword evidence="2" id="KW-0238">DNA-binding</keyword>
<dbReference type="InterPro" id="IPR036390">
    <property type="entry name" value="WH_DNA-bd_sf"/>
</dbReference>
<comment type="caution">
    <text evidence="4">The sequence shown here is derived from an EMBL/GenBank/DDBJ whole genome shotgun (WGS) entry which is preliminary data.</text>
</comment>
<evidence type="ECO:0000256" key="2">
    <source>
        <dbReference type="ARBA" id="ARBA00023125"/>
    </source>
</evidence>
<dbReference type="OrthoDB" id="9792628at2"/>
<dbReference type="Gene3D" id="1.10.10.10">
    <property type="entry name" value="Winged helix-like DNA-binding domain superfamily/Winged helix DNA-binding domain"/>
    <property type="match status" value="1"/>
</dbReference>
<dbReference type="PANTHER" id="PTHR38465:SF1">
    <property type="entry name" value="HTH-TYPE TRANSCRIPTIONAL REGULATOR MJ1563-RELATED"/>
    <property type="match status" value="1"/>
</dbReference>
<dbReference type="SUPFAM" id="SSF46785">
    <property type="entry name" value="Winged helix' DNA-binding domain"/>
    <property type="match status" value="1"/>
</dbReference>
<gene>
    <name evidence="4" type="ORF">AXE65_07775</name>
</gene>
<keyword evidence="1" id="KW-0805">Transcription regulation</keyword>
<dbReference type="Proteomes" id="UP000072660">
    <property type="component" value="Unassembled WGS sequence"/>
</dbReference>
<evidence type="ECO:0000313" key="4">
    <source>
        <dbReference type="EMBL" id="KXU34101.1"/>
    </source>
</evidence>
<protein>
    <recommendedName>
        <fullName evidence="6">Transcriptional regulator</fullName>
    </recommendedName>
</protein>
<evidence type="ECO:0000256" key="1">
    <source>
        <dbReference type="ARBA" id="ARBA00023015"/>
    </source>
</evidence>
<evidence type="ECO:0008006" key="6">
    <source>
        <dbReference type="Google" id="ProtNLM"/>
    </source>
</evidence>
<reference evidence="4 5" key="1">
    <citation type="submission" date="2016-02" db="EMBL/GenBank/DDBJ databases">
        <authorList>
            <person name="Wen L."/>
            <person name="He K."/>
            <person name="Yang H."/>
        </authorList>
    </citation>
    <scope>NUCLEOTIDE SEQUENCE [LARGE SCALE GENOMIC DNA]</scope>
    <source>
        <strain evidence="4 5">CV58</strain>
    </source>
</reference>
<keyword evidence="3" id="KW-0804">Transcription</keyword>
<dbReference type="PANTHER" id="PTHR38465">
    <property type="entry name" value="HTH-TYPE TRANSCRIPTIONAL REGULATOR MJ1563-RELATED"/>
    <property type="match status" value="1"/>
</dbReference>
<keyword evidence="5" id="KW-1185">Reference proteome</keyword>
<sequence length="164" mass="18751">MAQIHALLFFHGKPMHAKGICETLSLARSNASNSQELLGWKLIRSTQVLGDRRQYFETSAEVWDLFRAIIKGRKEREFDPTVALLRELTEASEFADESSEAQKRVKDTLNPMLRNEQGKLMFTDIHAGDFIPPTGYSQKTLLERIHAKQAVEIELDFYMAAHNT</sequence>
<dbReference type="RefSeq" id="WP_068393294.1">
    <property type="nucleotide sequence ID" value="NZ_LSZO01000219.1"/>
</dbReference>
<organism evidence="4 5">
    <name type="scientific">Ventosimonas gracilis</name>
    <dbReference type="NCBI Taxonomy" id="1680762"/>
    <lineage>
        <taxon>Bacteria</taxon>
        <taxon>Pseudomonadati</taxon>
        <taxon>Pseudomonadota</taxon>
        <taxon>Gammaproteobacteria</taxon>
        <taxon>Pseudomonadales</taxon>
        <taxon>Ventosimonadaceae</taxon>
        <taxon>Ventosimonas</taxon>
    </lineage>
</organism>
<dbReference type="EMBL" id="LSZO01000219">
    <property type="protein sequence ID" value="KXU34101.1"/>
    <property type="molecule type" value="Genomic_DNA"/>
</dbReference>
<name>A0A139SHV0_9GAMM</name>
<dbReference type="GO" id="GO:0003677">
    <property type="term" value="F:DNA binding"/>
    <property type="evidence" value="ECO:0007669"/>
    <property type="project" value="UniProtKB-KW"/>
</dbReference>
<accession>A0A139SHV0</accession>
<dbReference type="AlphaFoldDB" id="A0A139SHV0"/>
<dbReference type="InterPro" id="IPR036388">
    <property type="entry name" value="WH-like_DNA-bd_sf"/>
</dbReference>
<evidence type="ECO:0000313" key="5">
    <source>
        <dbReference type="Proteomes" id="UP000072660"/>
    </source>
</evidence>
<evidence type="ECO:0000256" key="3">
    <source>
        <dbReference type="ARBA" id="ARBA00023163"/>
    </source>
</evidence>
<dbReference type="InterPro" id="IPR052362">
    <property type="entry name" value="HTH-GbsR_regulator"/>
</dbReference>